<accession>A0A0V1GIG2</accession>
<dbReference type="Proteomes" id="UP000054805">
    <property type="component" value="Unassembled WGS sequence"/>
</dbReference>
<comment type="caution">
    <text evidence="1">The sequence shown here is derived from an EMBL/GenBank/DDBJ whole genome shotgun (WGS) entry which is preliminary data.</text>
</comment>
<reference evidence="1 2" key="1">
    <citation type="submission" date="2015-01" db="EMBL/GenBank/DDBJ databases">
        <title>Evolution of Trichinella species and genotypes.</title>
        <authorList>
            <person name="Korhonen P.K."/>
            <person name="Edoardo P."/>
            <person name="Giuseppe L.R."/>
            <person name="Gasser R.B."/>
        </authorList>
    </citation>
    <scope>NUCLEOTIDE SEQUENCE [LARGE SCALE GENOMIC DNA]</scope>
    <source>
        <strain evidence="1">ISS588</strain>
    </source>
</reference>
<organism evidence="1 2">
    <name type="scientific">Trichinella pseudospiralis</name>
    <name type="common">Parasitic roundworm</name>
    <dbReference type="NCBI Taxonomy" id="6337"/>
    <lineage>
        <taxon>Eukaryota</taxon>
        <taxon>Metazoa</taxon>
        <taxon>Ecdysozoa</taxon>
        <taxon>Nematoda</taxon>
        <taxon>Enoplea</taxon>
        <taxon>Dorylaimia</taxon>
        <taxon>Trichinellida</taxon>
        <taxon>Trichinellidae</taxon>
        <taxon>Trichinella</taxon>
    </lineage>
</organism>
<evidence type="ECO:0000313" key="1">
    <source>
        <dbReference type="EMBL" id="KRY97958.1"/>
    </source>
</evidence>
<evidence type="ECO:0000313" key="2">
    <source>
        <dbReference type="Proteomes" id="UP000054805"/>
    </source>
</evidence>
<dbReference type="EMBL" id="JYDS01002040">
    <property type="protein sequence ID" value="KRY97958.1"/>
    <property type="molecule type" value="Genomic_DNA"/>
</dbReference>
<sequence>MYKAVKGNSNFTLERVDKSINYSSAFVDMSPSTTSACRV</sequence>
<dbReference type="AlphaFoldDB" id="A0A0V1GIG2"/>
<name>A0A0V1GIG2_TRIPS</name>
<keyword evidence="2" id="KW-1185">Reference proteome</keyword>
<gene>
    <name evidence="1" type="ORF">T4B_12684</name>
</gene>
<proteinExistence type="predicted"/>
<protein>
    <submittedName>
        <fullName evidence="1">Uncharacterized protein</fullName>
    </submittedName>
</protein>